<comment type="subcellular location">
    <subcellularLocation>
        <location evidence="1">Cell membrane</location>
        <topology evidence="1">Multi-pass membrane protein</topology>
    </subcellularLocation>
</comment>
<keyword evidence="4 9" id="KW-0067">ATP-binding</keyword>
<sequence>MIASLRRRDEWRFFGELPQAGRGLAAAWFGLILLRGLIPAVFVVFVGLLVDAVRRGAPITALLLTLGVLFVVLQVLAPAHGQVSANLGDRLTGWLNDRLLASTAEPAGLGHLESPELTDDLTLARDFELGLSGPPMSLAMSLIAGGLVDLVAGFCQAVVLAAYRWWAPLLVGGAWLSTHWLLRRSTVWDRMTGEVLDAQRYVEYSYRLAMDTPAAKEVRLFGLAGWVVDRFAASRRRLVDIRLRSTRLHRRWILLTVALVAGANAVFFWSLAQDAAAGGLGPAATIAFAQAAVGASALAFGGLNWALPHAAEAVMTVRRLEPAMRKAGALTGGERPAGRMPATEIRFRGVGFSYAPGSAEVLDGLDLVVPAGSSLAVVGANGAGKTTLVKLLCRLYDPTAGRIEVDGVDLRELDPASWRGRVTAIFQDYVKYDLPLRENVAPLGGDDDDVRAALAGAGAERVAGLDTVLAAGYDGGVDLSGGQWQRVALARVLHAVRGGAGVVILDEPTAQLDVRGEAEIFQRLLSATKGRTTILISHRFSTVRHADRICVLEEGRVVESGTHDSLMAAGGRYRTMFTLQAARFGDEEEPDVRLRT</sequence>
<proteinExistence type="predicted"/>
<keyword evidence="6 7" id="KW-0472">Membrane</keyword>
<evidence type="ECO:0000313" key="9">
    <source>
        <dbReference type="EMBL" id="MFC4585215.1"/>
    </source>
</evidence>
<dbReference type="InterPro" id="IPR039421">
    <property type="entry name" value="Type_1_exporter"/>
</dbReference>
<feature type="domain" description="ABC transporter" evidence="8">
    <location>
        <begin position="345"/>
        <end position="579"/>
    </location>
</feature>
<dbReference type="PROSITE" id="PS50893">
    <property type="entry name" value="ABC_TRANSPORTER_2"/>
    <property type="match status" value="1"/>
</dbReference>
<dbReference type="Proteomes" id="UP001595891">
    <property type="component" value="Unassembled WGS sequence"/>
</dbReference>
<evidence type="ECO:0000259" key="8">
    <source>
        <dbReference type="PROSITE" id="PS50893"/>
    </source>
</evidence>
<protein>
    <submittedName>
        <fullName evidence="9">ABC transporter ATP-binding protein</fullName>
    </submittedName>
</protein>
<dbReference type="Pfam" id="PF00005">
    <property type="entry name" value="ABC_tran"/>
    <property type="match status" value="1"/>
</dbReference>
<feature type="transmembrane region" description="Helical" evidence="7">
    <location>
        <begin position="252"/>
        <end position="272"/>
    </location>
</feature>
<reference evidence="10" key="1">
    <citation type="journal article" date="2019" name="Int. J. Syst. Evol. Microbiol.">
        <title>The Global Catalogue of Microorganisms (GCM) 10K type strain sequencing project: providing services to taxonomists for standard genome sequencing and annotation.</title>
        <authorList>
            <consortium name="The Broad Institute Genomics Platform"/>
            <consortium name="The Broad Institute Genome Sequencing Center for Infectious Disease"/>
            <person name="Wu L."/>
            <person name="Ma J."/>
        </authorList>
    </citation>
    <scope>NUCLEOTIDE SEQUENCE [LARGE SCALE GENOMIC DNA]</scope>
    <source>
        <strain evidence="10">CCUG 49560</strain>
    </source>
</reference>
<dbReference type="SMART" id="SM00382">
    <property type="entry name" value="AAA"/>
    <property type="match status" value="1"/>
</dbReference>
<dbReference type="InterPro" id="IPR003439">
    <property type="entry name" value="ABC_transporter-like_ATP-bd"/>
</dbReference>
<organism evidence="9 10">
    <name type="scientific">Sphaerisporangium corydalis</name>
    <dbReference type="NCBI Taxonomy" id="1441875"/>
    <lineage>
        <taxon>Bacteria</taxon>
        <taxon>Bacillati</taxon>
        <taxon>Actinomycetota</taxon>
        <taxon>Actinomycetes</taxon>
        <taxon>Streptosporangiales</taxon>
        <taxon>Streptosporangiaceae</taxon>
        <taxon>Sphaerisporangium</taxon>
    </lineage>
</organism>
<dbReference type="RefSeq" id="WP_262850544.1">
    <property type="nucleotide sequence ID" value="NZ_JANZYP010000109.1"/>
</dbReference>
<feature type="transmembrane region" description="Helical" evidence="7">
    <location>
        <begin position="21"/>
        <end position="50"/>
    </location>
</feature>
<feature type="transmembrane region" description="Helical" evidence="7">
    <location>
        <begin position="56"/>
        <end position="77"/>
    </location>
</feature>
<evidence type="ECO:0000256" key="7">
    <source>
        <dbReference type="SAM" id="Phobius"/>
    </source>
</evidence>
<evidence type="ECO:0000256" key="5">
    <source>
        <dbReference type="ARBA" id="ARBA00022989"/>
    </source>
</evidence>
<dbReference type="EMBL" id="JBHSFN010000002">
    <property type="protein sequence ID" value="MFC4585215.1"/>
    <property type="molecule type" value="Genomic_DNA"/>
</dbReference>
<keyword evidence="3" id="KW-0547">Nucleotide-binding</keyword>
<dbReference type="Gene3D" id="3.40.50.300">
    <property type="entry name" value="P-loop containing nucleotide triphosphate hydrolases"/>
    <property type="match status" value="1"/>
</dbReference>
<dbReference type="GO" id="GO:0005524">
    <property type="term" value="F:ATP binding"/>
    <property type="evidence" value="ECO:0007669"/>
    <property type="project" value="UniProtKB-KW"/>
</dbReference>
<dbReference type="InterPro" id="IPR017871">
    <property type="entry name" value="ABC_transporter-like_CS"/>
</dbReference>
<dbReference type="InterPro" id="IPR036640">
    <property type="entry name" value="ABC1_TM_sf"/>
</dbReference>
<evidence type="ECO:0000256" key="2">
    <source>
        <dbReference type="ARBA" id="ARBA00022692"/>
    </source>
</evidence>
<evidence type="ECO:0000256" key="1">
    <source>
        <dbReference type="ARBA" id="ARBA00004651"/>
    </source>
</evidence>
<dbReference type="InterPro" id="IPR003593">
    <property type="entry name" value="AAA+_ATPase"/>
</dbReference>
<dbReference type="PANTHER" id="PTHR24221">
    <property type="entry name" value="ATP-BINDING CASSETTE SUB-FAMILY B"/>
    <property type="match status" value="1"/>
</dbReference>
<evidence type="ECO:0000256" key="3">
    <source>
        <dbReference type="ARBA" id="ARBA00022741"/>
    </source>
</evidence>
<evidence type="ECO:0000256" key="4">
    <source>
        <dbReference type="ARBA" id="ARBA00022840"/>
    </source>
</evidence>
<dbReference type="SUPFAM" id="SSF90123">
    <property type="entry name" value="ABC transporter transmembrane region"/>
    <property type="match status" value="1"/>
</dbReference>
<feature type="transmembrane region" description="Helical" evidence="7">
    <location>
        <begin position="138"/>
        <end position="159"/>
    </location>
</feature>
<dbReference type="PANTHER" id="PTHR24221:SF646">
    <property type="entry name" value="HAEMOLYSIN SECRETION ATP-BINDING PROTEIN"/>
    <property type="match status" value="1"/>
</dbReference>
<dbReference type="SUPFAM" id="SSF52540">
    <property type="entry name" value="P-loop containing nucleoside triphosphate hydrolases"/>
    <property type="match status" value="1"/>
</dbReference>
<dbReference type="PROSITE" id="PS00211">
    <property type="entry name" value="ABC_TRANSPORTER_1"/>
    <property type="match status" value="1"/>
</dbReference>
<dbReference type="Gene3D" id="1.20.1560.10">
    <property type="entry name" value="ABC transporter type 1, transmembrane domain"/>
    <property type="match status" value="1"/>
</dbReference>
<evidence type="ECO:0000313" key="10">
    <source>
        <dbReference type="Proteomes" id="UP001595891"/>
    </source>
</evidence>
<keyword evidence="10" id="KW-1185">Reference proteome</keyword>
<dbReference type="InterPro" id="IPR027417">
    <property type="entry name" value="P-loop_NTPase"/>
</dbReference>
<dbReference type="CDD" id="cd03228">
    <property type="entry name" value="ABCC_MRP_Like"/>
    <property type="match status" value="1"/>
</dbReference>
<accession>A0ABV9E9Y1</accession>
<comment type="caution">
    <text evidence="9">The sequence shown here is derived from an EMBL/GenBank/DDBJ whole genome shotgun (WGS) entry which is preliminary data.</text>
</comment>
<keyword evidence="2 7" id="KW-0812">Transmembrane</keyword>
<keyword evidence="5 7" id="KW-1133">Transmembrane helix</keyword>
<evidence type="ECO:0000256" key="6">
    <source>
        <dbReference type="ARBA" id="ARBA00023136"/>
    </source>
</evidence>
<gene>
    <name evidence="9" type="ORF">ACFO8L_03985</name>
</gene>
<feature type="transmembrane region" description="Helical" evidence="7">
    <location>
        <begin position="284"/>
        <end position="307"/>
    </location>
</feature>
<name>A0ABV9E9Y1_9ACTN</name>